<evidence type="ECO:0000313" key="10">
    <source>
        <dbReference type="EMBL" id="MFC6198999.1"/>
    </source>
</evidence>
<organism evidence="10 11">
    <name type="scientific">Ponticaulis profundi</name>
    <dbReference type="NCBI Taxonomy" id="2665222"/>
    <lineage>
        <taxon>Bacteria</taxon>
        <taxon>Pseudomonadati</taxon>
        <taxon>Pseudomonadota</taxon>
        <taxon>Alphaproteobacteria</taxon>
        <taxon>Hyphomonadales</taxon>
        <taxon>Hyphomonadaceae</taxon>
        <taxon>Ponticaulis</taxon>
    </lineage>
</organism>
<evidence type="ECO:0000256" key="5">
    <source>
        <dbReference type="ARBA" id="ARBA00022777"/>
    </source>
</evidence>
<dbReference type="Pfam" id="PF02518">
    <property type="entry name" value="HATPase_c"/>
    <property type="match status" value="1"/>
</dbReference>
<dbReference type="SUPFAM" id="SSF48452">
    <property type="entry name" value="TPR-like"/>
    <property type="match status" value="1"/>
</dbReference>
<evidence type="ECO:0000256" key="4">
    <source>
        <dbReference type="ARBA" id="ARBA00022679"/>
    </source>
</evidence>
<feature type="transmembrane region" description="Helical" evidence="7">
    <location>
        <begin position="408"/>
        <end position="429"/>
    </location>
</feature>
<keyword evidence="8" id="KW-0732">Signal</keyword>
<evidence type="ECO:0000256" key="1">
    <source>
        <dbReference type="ARBA" id="ARBA00000085"/>
    </source>
</evidence>
<dbReference type="EC" id="2.7.13.3" evidence="2"/>
<dbReference type="PRINTS" id="PR00344">
    <property type="entry name" value="BCTRLSENSOR"/>
</dbReference>
<sequence length="839" mass="92366">MRLPSRSLIFAVIMGLSPAISGEVFAQDATSDTSQVSDPAMREIDAAFAASKAAMMGSPSDALAQAEQAEALIQDLPESREKTIAYATALWLQSEALNRTNHADKAKPIVEAALLALETVETNEKILGDLLLAAGRIDQTLGNVQGALENYQAAHAVFREVGSARYQAITLQEIGGIYNDARDNERAISYYDEALSTYDEDPSFSMVTHNNRANALRGLKRFDEAIEHYNDALEIAKQFNSPLLNARILNNLAQTKFQNGDLDAALDAADRGLAQLPESSNNEWAPFLWGVKAQVALARGDVEQAEALISRTFAGQDLEQTSMPFRDMHETAYDIYRRLERYDLALQHLAAFKRLEDESLSIASSANLALMASQFDFATQRLRIEQLRRDEAERTIEIANVKSRQRNLIFGFIIGGGLIVFGFMTAGYISVRRSRDTIRSVNDKLHETNTQLERANRAKSEFLATTSHEIRTPLNGILGMSQVILQDQTLSDTLKDKLRVVLSAGNSMKAIVDDLLDVGKIETGRVTIETSETDLHKVFEDVCLLWTETADEKGLTFNCDYENCATRVEADGQRIRQIAFNLLSNAVKFTSSGEVYLKAETRSTPEGDLLQLDVRDTGIGIPPTELENIFKPFHQVDGAKTRQYAGTGLGLSICQSFAEAMGGSIKVESEIDKGSHFVVTIPLHILKPAEPGAQTEDSSAEGRGQVTEITQARIVILQPDFMEGMIFKAFFADEVADVEIVDSTAVLKDAVESSRFDFAIAEYADALVTDFTNTELAGKSHYFLFKAPSDATEKSAETHSCIAADFTPEAILDALRLHIKRSVAPNSRETDELTHYLGV</sequence>
<feature type="chain" id="PRO_5046911357" description="histidine kinase" evidence="8">
    <location>
        <begin position="27"/>
        <end position="839"/>
    </location>
</feature>
<dbReference type="InterPro" id="IPR036890">
    <property type="entry name" value="HATPase_C_sf"/>
</dbReference>
<protein>
    <recommendedName>
        <fullName evidence="2">histidine kinase</fullName>
        <ecNumber evidence="2">2.7.13.3</ecNumber>
    </recommendedName>
</protein>
<feature type="domain" description="Histidine kinase" evidence="9">
    <location>
        <begin position="465"/>
        <end position="685"/>
    </location>
</feature>
<dbReference type="Gene3D" id="3.30.565.10">
    <property type="entry name" value="Histidine kinase-like ATPase, C-terminal domain"/>
    <property type="match status" value="1"/>
</dbReference>
<dbReference type="SMART" id="SM00028">
    <property type="entry name" value="TPR"/>
    <property type="match status" value="4"/>
</dbReference>
<dbReference type="Gene3D" id="1.25.40.10">
    <property type="entry name" value="Tetratricopeptide repeat domain"/>
    <property type="match status" value="2"/>
</dbReference>
<accession>A0ABW1SC63</accession>
<dbReference type="SMART" id="SM00387">
    <property type="entry name" value="HATPase_c"/>
    <property type="match status" value="1"/>
</dbReference>
<dbReference type="Pfam" id="PF13424">
    <property type="entry name" value="TPR_12"/>
    <property type="match status" value="1"/>
</dbReference>
<keyword evidence="7" id="KW-0472">Membrane</keyword>
<evidence type="ECO:0000256" key="6">
    <source>
        <dbReference type="PROSITE-ProRule" id="PRU00339"/>
    </source>
</evidence>
<keyword evidence="3" id="KW-0597">Phosphoprotein</keyword>
<name>A0ABW1SC63_9PROT</name>
<keyword evidence="10" id="KW-0067">ATP-binding</keyword>
<dbReference type="InterPro" id="IPR004358">
    <property type="entry name" value="Sig_transdc_His_kin-like_C"/>
</dbReference>
<dbReference type="PROSITE" id="PS50005">
    <property type="entry name" value="TPR"/>
    <property type="match status" value="1"/>
</dbReference>
<keyword evidence="6" id="KW-0802">TPR repeat</keyword>
<evidence type="ECO:0000256" key="8">
    <source>
        <dbReference type="SAM" id="SignalP"/>
    </source>
</evidence>
<evidence type="ECO:0000256" key="7">
    <source>
        <dbReference type="SAM" id="Phobius"/>
    </source>
</evidence>
<comment type="caution">
    <text evidence="10">The sequence shown here is derived from an EMBL/GenBank/DDBJ whole genome shotgun (WGS) entry which is preliminary data.</text>
</comment>
<dbReference type="GO" id="GO:0005524">
    <property type="term" value="F:ATP binding"/>
    <property type="evidence" value="ECO:0007669"/>
    <property type="project" value="UniProtKB-KW"/>
</dbReference>
<reference evidence="11" key="1">
    <citation type="journal article" date="2019" name="Int. J. Syst. Evol. Microbiol.">
        <title>The Global Catalogue of Microorganisms (GCM) 10K type strain sequencing project: providing services to taxonomists for standard genome sequencing and annotation.</title>
        <authorList>
            <consortium name="The Broad Institute Genomics Platform"/>
            <consortium name="The Broad Institute Genome Sequencing Center for Infectious Disease"/>
            <person name="Wu L."/>
            <person name="Ma J."/>
        </authorList>
    </citation>
    <scope>NUCLEOTIDE SEQUENCE [LARGE SCALE GENOMIC DNA]</scope>
    <source>
        <strain evidence="11">CGMCC-1.15741</strain>
    </source>
</reference>
<dbReference type="PROSITE" id="PS50109">
    <property type="entry name" value="HIS_KIN"/>
    <property type="match status" value="1"/>
</dbReference>
<dbReference type="InterPro" id="IPR003661">
    <property type="entry name" value="HisK_dim/P_dom"/>
</dbReference>
<evidence type="ECO:0000259" key="9">
    <source>
        <dbReference type="PROSITE" id="PS50109"/>
    </source>
</evidence>
<dbReference type="EMBL" id="JBHSSW010000017">
    <property type="protein sequence ID" value="MFC6198999.1"/>
    <property type="molecule type" value="Genomic_DNA"/>
</dbReference>
<dbReference type="PANTHER" id="PTHR43047:SF78">
    <property type="entry name" value="SENSORY_REGULATORY PROTEIN RPFC"/>
    <property type="match status" value="1"/>
</dbReference>
<proteinExistence type="predicted"/>
<dbReference type="SUPFAM" id="SSF47384">
    <property type="entry name" value="Homodimeric domain of signal transducing histidine kinase"/>
    <property type="match status" value="1"/>
</dbReference>
<dbReference type="RefSeq" id="WP_377379698.1">
    <property type="nucleotide sequence ID" value="NZ_JBHSSW010000017.1"/>
</dbReference>
<evidence type="ECO:0000256" key="3">
    <source>
        <dbReference type="ARBA" id="ARBA00022553"/>
    </source>
</evidence>
<keyword evidence="10" id="KW-0547">Nucleotide-binding</keyword>
<gene>
    <name evidence="10" type="ORF">ACFQDM_12970</name>
</gene>
<dbReference type="InterPro" id="IPR019734">
    <property type="entry name" value="TPR_rpt"/>
</dbReference>
<evidence type="ECO:0000256" key="2">
    <source>
        <dbReference type="ARBA" id="ARBA00012438"/>
    </source>
</evidence>
<dbReference type="PANTHER" id="PTHR43047">
    <property type="entry name" value="TWO-COMPONENT HISTIDINE PROTEIN KINASE"/>
    <property type="match status" value="1"/>
</dbReference>
<keyword evidence="7" id="KW-0812">Transmembrane</keyword>
<feature type="repeat" description="TPR" evidence="6">
    <location>
        <begin position="168"/>
        <end position="201"/>
    </location>
</feature>
<keyword evidence="5" id="KW-0418">Kinase</keyword>
<dbReference type="Gene3D" id="1.10.287.130">
    <property type="match status" value="1"/>
</dbReference>
<dbReference type="Pfam" id="PF00512">
    <property type="entry name" value="HisKA"/>
    <property type="match status" value="1"/>
</dbReference>
<dbReference type="SMART" id="SM00388">
    <property type="entry name" value="HisKA"/>
    <property type="match status" value="1"/>
</dbReference>
<dbReference type="InterPro" id="IPR011990">
    <property type="entry name" value="TPR-like_helical_dom_sf"/>
</dbReference>
<dbReference type="InterPro" id="IPR005467">
    <property type="entry name" value="His_kinase_dom"/>
</dbReference>
<evidence type="ECO:0000313" key="11">
    <source>
        <dbReference type="Proteomes" id="UP001596303"/>
    </source>
</evidence>
<dbReference type="InterPro" id="IPR036097">
    <property type="entry name" value="HisK_dim/P_sf"/>
</dbReference>
<dbReference type="InterPro" id="IPR003594">
    <property type="entry name" value="HATPase_dom"/>
</dbReference>
<dbReference type="SUPFAM" id="SSF55874">
    <property type="entry name" value="ATPase domain of HSP90 chaperone/DNA topoisomerase II/histidine kinase"/>
    <property type="match status" value="1"/>
</dbReference>
<keyword evidence="11" id="KW-1185">Reference proteome</keyword>
<comment type="catalytic activity">
    <reaction evidence="1">
        <text>ATP + protein L-histidine = ADP + protein N-phospho-L-histidine.</text>
        <dbReference type="EC" id="2.7.13.3"/>
    </reaction>
</comment>
<keyword evidence="7" id="KW-1133">Transmembrane helix</keyword>
<dbReference type="CDD" id="cd00082">
    <property type="entry name" value="HisKA"/>
    <property type="match status" value="1"/>
</dbReference>
<dbReference type="CDD" id="cd16922">
    <property type="entry name" value="HATPase_EvgS-ArcB-TorS-like"/>
    <property type="match status" value="1"/>
</dbReference>
<feature type="signal peptide" evidence="8">
    <location>
        <begin position="1"/>
        <end position="26"/>
    </location>
</feature>
<dbReference type="Proteomes" id="UP001596303">
    <property type="component" value="Unassembled WGS sequence"/>
</dbReference>
<keyword evidence="4" id="KW-0808">Transferase</keyword>